<protein>
    <submittedName>
        <fullName evidence="2">Uncharacterized protein</fullName>
    </submittedName>
</protein>
<name>A0A2G8RVR0_9APHY</name>
<proteinExistence type="predicted"/>
<sequence>MISFICSRISLLPGQSESGPDILAQAVGFSSDIDVLFGTICRRGVRRSLAAIQLFAVTALLVSTTIYWAVVVLQLLNNLFSDPDAVVDTGHKHDSSLRAQCIGTAMLTVNIILSDLVVWWRVWVLWNDSRALYRWLAYTCGGILLSTTFATGVVDTNFSCHAKGGFMYGGLPVGTVASIFSLATNLFATVLTAYKAWVHRRCVRSHGASGSSRSTQVENIFALLIESGALYCTLWIVVVVWQTGSWITDPHLRSSFLLSLQSSGKLKHESASFWFKGGVLIEGCLVPLIAIYPTAIIVLVALNKSAVGNGFQRDWDEDAAGPPGIKVAIETVVSTYSDAEDLLSARGTAGGSYPSQEILVEGSEKMARAA</sequence>
<evidence type="ECO:0000313" key="3">
    <source>
        <dbReference type="Proteomes" id="UP000230002"/>
    </source>
</evidence>
<comment type="caution">
    <text evidence="2">The sequence shown here is derived from an EMBL/GenBank/DDBJ whole genome shotgun (WGS) entry which is preliminary data.</text>
</comment>
<feature type="transmembrane region" description="Helical" evidence="1">
    <location>
        <begin position="174"/>
        <end position="198"/>
    </location>
</feature>
<evidence type="ECO:0000313" key="2">
    <source>
        <dbReference type="EMBL" id="PIL25600.1"/>
    </source>
</evidence>
<feature type="transmembrane region" description="Helical" evidence="1">
    <location>
        <begin position="219"/>
        <end position="241"/>
    </location>
</feature>
<accession>A0A2G8RVR0</accession>
<reference evidence="2 3" key="1">
    <citation type="journal article" date="2015" name="Sci. Rep.">
        <title>Chromosome-level genome map provides insights into diverse defense mechanisms in the medicinal fungus Ganoderma sinense.</title>
        <authorList>
            <person name="Zhu Y."/>
            <person name="Xu J."/>
            <person name="Sun C."/>
            <person name="Zhou S."/>
            <person name="Xu H."/>
            <person name="Nelson D.R."/>
            <person name="Qian J."/>
            <person name="Song J."/>
            <person name="Luo H."/>
            <person name="Xiang L."/>
            <person name="Li Y."/>
            <person name="Xu Z."/>
            <person name="Ji A."/>
            <person name="Wang L."/>
            <person name="Lu S."/>
            <person name="Hayward A."/>
            <person name="Sun W."/>
            <person name="Li X."/>
            <person name="Schwartz D.C."/>
            <person name="Wang Y."/>
            <person name="Chen S."/>
        </authorList>
    </citation>
    <scope>NUCLEOTIDE SEQUENCE [LARGE SCALE GENOMIC DNA]</scope>
    <source>
        <strain evidence="2 3">ZZ0214-1</strain>
    </source>
</reference>
<dbReference type="EMBL" id="AYKW01000045">
    <property type="protein sequence ID" value="PIL25600.1"/>
    <property type="molecule type" value="Genomic_DNA"/>
</dbReference>
<gene>
    <name evidence="2" type="ORF">GSI_11348</name>
</gene>
<keyword evidence="1" id="KW-0812">Transmembrane</keyword>
<feature type="transmembrane region" description="Helical" evidence="1">
    <location>
        <begin position="132"/>
        <end position="154"/>
    </location>
</feature>
<keyword evidence="1" id="KW-0472">Membrane</keyword>
<evidence type="ECO:0000256" key="1">
    <source>
        <dbReference type="SAM" id="Phobius"/>
    </source>
</evidence>
<dbReference type="Proteomes" id="UP000230002">
    <property type="component" value="Unassembled WGS sequence"/>
</dbReference>
<dbReference type="AlphaFoldDB" id="A0A2G8RVR0"/>
<dbReference type="OrthoDB" id="2757163at2759"/>
<keyword evidence="1" id="KW-1133">Transmembrane helix</keyword>
<feature type="transmembrane region" description="Helical" evidence="1">
    <location>
        <begin position="97"/>
        <end position="120"/>
    </location>
</feature>
<organism evidence="2 3">
    <name type="scientific">Ganoderma sinense ZZ0214-1</name>
    <dbReference type="NCBI Taxonomy" id="1077348"/>
    <lineage>
        <taxon>Eukaryota</taxon>
        <taxon>Fungi</taxon>
        <taxon>Dikarya</taxon>
        <taxon>Basidiomycota</taxon>
        <taxon>Agaricomycotina</taxon>
        <taxon>Agaricomycetes</taxon>
        <taxon>Polyporales</taxon>
        <taxon>Polyporaceae</taxon>
        <taxon>Ganoderma</taxon>
    </lineage>
</organism>
<feature type="transmembrane region" description="Helical" evidence="1">
    <location>
        <begin position="279"/>
        <end position="302"/>
    </location>
</feature>
<feature type="transmembrane region" description="Helical" evidence="1">
    <location>
        <begin position="52"/>
        <end position="77"/>
    </location>
</feature>
<keyword evidence="3" id="KW-1185">Reference proteome</keyword>